<dbReference type="STRING" id="589924.Ferp_1659"/>
<dbReference type="Pfam" id="PF00485">
    <property type="entry name" value="PRK"/>
    <property type="match status" value="1"/>
</dbReference>
<dbReference type="OrthoDB" id="51389at2157"/>
<evidence type="ECO:0000256" key="5">
    <source>
        <dbReference type="ARBA" id="ARBA00022567"/>
    </source>
</evidence>
<dbReference type="GO" id="GO:0008974">
    <property type="term" value="F:phosphoribulokinase activity"/>
    <property type="evidence" value="ECO:0007669"/>
    <property type="project" value="UniProtKB-EC"/>
</dbReference>
<dbReference type="EC" id="2.7.1.19" evidence="3"/>
<evidence type="ECO:0000313" key="13">
    <source>
        <dbReference type="EMBL" id="ADC65805.1"/>
    </source>
</evidence>
<sequence>MILEKLKEPFLIGVAGDSGSGKTTFAESVRKIFAGNVATITLDDYHKYGRKERKKLGITPLNPEMTNLDLFREHLKLIKEWKEFEKPVYDHEKGEVKCCEIFKPEKIVIAEGLHVLYDGIREILDYKIFVDPARIIKRKWKIKRDMEKRGYRKEEVIEEIIQRESDYKRYVDFQKIYADVVIKIYPSSLESTERISTLLGMEEMYRVRLIFTNLSFELDHVTLNVDLSRLIKASERDFAISFFSDYYYGKRASFIDIDGFLNVEIFESLLDALRDETGYKVRWEAREYVNSIEVAKLLLCWNLVEIIKMKG</sequence>
<dbReference type="Gene3D" id="3.40.50.300">
    <property type="entry name" value="P-loop containing nucleotide triphosphate hydrolases"/>
    <property type="match status" value="1"/>
</dbReference>
<dbReference type="PaxDb" id="589924-Ferp_1659"/>
<evidence type="ECO:0000256" key="2">
    <source>
        <dbReference type="ARBA" id="ARBA00009719"/>
    </source>
</evidence>
<evidence type="ECO:0000256" key="4">
    <source>
        <dbReference type="ARBA" id="ARBA00022531"/>
    </source>
</evidence>
<dbReference type="HOGENOM" id="CLU_033590_0_0_2"/>
<dbReference type="AlphaFoldDB" id="D3RZ92"/>
<keyword evidence="8 13" id="KW-0418">Kinase</keyword>
<dbReference type="SUPFAM" id="SSF52540">
    <property type="entry name" value="P-loop containing nucleoside triphosphate hydrolases"/>
    <property type="match status" value="1"/>
</dbReference>
<evidence type="ECO:0000256" key="7">
    <source>
        <dbReference type="ARBA" id="ARBA00022741"/>
    </source>
</evidence>
<accession>D3RZ92</accession>
<dbReference type="EMBL" id="CP001899">
    <property type="protein sequence ID" value="ADC65805.1"/>
    <property type="molecule type" value="Genomic_DNA"/>
</dbReference>
<evidence type="ECO:0000256" key="6">
    <source>
        <dbReference type="ARBA" id="ARBA00022679"/>
    </source>
</evidence>
<evidence type="ECO:0000256" key="1">
    <source>
        <dbReference type="ARBA" id="ARBA00005215"/>
    </source>
</evidence>
<keyword evidence="6" id="KW-0808">Transferase</keyword>
<dbReference type="InterPro" id="IPR027417">
    <property type="entry name" value="P-loop_NTPase"/>
</dbReference>
<gene>
    <name evidence="13" type="ordered locus">Ferp_1659</name>
</gene>
<dbReference type="InterPro" id="IPR006083">
    <property type="entry name" value="PRK/URK"/>
</dbReference>
<dbReference type="GeneID" id="8779184"/>
<keyword evidence="14" id="KW-1185">Reference proteome</keyword>
<comment type="pathway">
    <text evidence="1">Carbohydrate biosynthesis; Calvin cycle.</text>
</comment>
<keyword evidence="7" id="KW-0547">Nucleotide-binding</keyword>
<feature type="domain" description="Phosphoribulokinase/uridine kinase" evidence="12">
    <location>
        <begin position="11"/>
        <end position="187"/>
    </location>
</feature>
<evidence type="ECO:0000256" key="8">
    <source>
        <dbReference type="ARBA" id="ARBA00022777"/>
    </source>
</evidence>
<dbReference type="GO" id="GO:0005524">
    <property type="term" value="F:ATP binding"/>
    <property type="evidence" value="ECO:0007669"/>
    <property type="project" value="UniProtKB-KW"/>
</dbReference>
<dbReference type="NCBIfam" id="NF005655">
    <property type="entry name" value="PRK07429.1"/>
    <property type="match status" value="1"/>
</dbReference>
<dbReference type="InterPro" id="IPR006082">
    <property type="entry name" value="PRK"/>
</dbReference>
<dbReference type="GO" id="GO:0019253">
    <property type="term" value="P:reductive pentose-phosphate cycle"/>
    <property type="evidence" value="ECO:0007669"/>
    <property type="project" value="UniProtKB-KW"/>
</dbReference>
<dbReference type="PANTHER" id="PTHR10285">
    <property type="entry name" value="URIDINE KINASE"/>
    <property type="match status" value="1"/>
</dbReference>
<evidence type="ECO:0000256" key="10">
    <source>
        <dbReference type="ARBA" id="ARBA00031382"/>
    </source>
</evidence>
<organism evidence="13 14">
    <name type="scientific">Ferroglobus placidus (strain DSM 10642 / AEDII12DO)</name>
    <dbReference type="NCBI Taxonomy" id="589924"/>
    <lineage>
        <taxon>Archaea</taxon>
        <taxon>Methanobacteriati</taxon>
        <taxon>Methanobacteriota</taxon>
        <taxon>Archaeoglobi</taxon>
        <taxon>Archaeoglobales</taxon>
        <taxon>Archaeoglobaceae</taxon>
        <taxon>Ferroglobus</taxon>
    </lineage>
</organism>
<protein>
    <recommendedName>
        <fullName evidence="3">phosphoribulokinase</fullName>
        <ecNumber evidence="3">2.7.1.19</ecNumber>
    </recommendedName>
    <alternativeName>
        <fullName evidence="10">Phosphopentokinase</fullName>
    </alternativeName>
</protein>
<evidence type="ECO:0000313" key="14">
    <source>
        <dbReference type="Proteomes" id="UP000002613"/>
    </source>
</evidence>
<keyword evidence="4" id="KW-0602">Photosynthesis</keyword>
<evidence type="ECO:0000256" key="9">
    <source>
        <dbReference type="ARBA" id="ARBA00022840"/>
    </source>
</evidence>
<comment type="similarity">
    <text evidence="2">Belongs to the phosphoribulokinase family.</text>
</comment>
<reference evidence="14" key="1">
    <citation type="submission" date="2010-02" db="EMBL/GenBank/DDBJ databases">
        <title>Complete sequence of Ferroglobus placidus DSM 10642.</title>
        <authorList>
            <consortium name="US DOE Joint Genome Institute"/>
            <person name="Lucas S."/>
            <person name="Copeland A."/>
            <person name="Lapidus A."/>
            <person name="Cheng J.-F."/>
            <person name="Bruce D."/>
            <person name="Goodwin L."/>
            <person name="Pitluck S."/>
            <person name="Saunders E."/>
            <person name="Brettin T."/>
            <person name="Detter J.C."/>
            <person name="Han C."/>
            <person name="Tapia R."/>
            <person name="Larimer F."/>
            <person name="Land M."/>
            <person name="Hauser L."/>
            <person name="Kyrpides N."/>
            <person name="Ivanova N."/>
            <person name="Holmes D."/>
            <person name="Lovley D."/>
            <person name="Kyrpides N."/>
            <person name="Anderson I.J."/>
            <person name="Woyke T."/>
        </authorList>
    </citation>
    <scope>NUCLEOTIDE SEQUENCE [LARGE SCALE GENOMIC DNA]</scope>
    <source>
        <strain evidence="14">DSM 10642 / AEDII12DO</strain>
    </source>
</reference>
<dbReference type="KEGG" id="fpl:Ferp_1659"/>
<keyword evidence="9" id="KW-0067">ATP-binding</keyword>
<dbReference type="eggNOG" id="arCOG05133">
    <property type="taxonomic scope" value="Archaea"/>
</dbReference>
<dbReference type="Proteomes" id="UP000002613">
    <property type="component" value="Chromosome"/>
</dbReference>
<keyword evidence="5" id="KW-0113">Calvin cycle</keyword>
<evidence type="ECO:0000259" key="12">
    <source>
        <dbReference type="Pfam" id="PF00485"/>
    </source>
</evidence>
<name>D3RZ92_FERPA</name>
<dbReference type="PRINTS" id="PR00478">
    <property type="entry name" value="PHRIBLKINASE"/>
</dbReference>
<reference evidence="13 14" key="2">
    <citation type="journal article" date="2011" name="Stand. Genomic Sci.">
        <title>Complete genome sequence of Ferroglobus placidus AEDII12DO.</title>
        <authorList>
            <person name="Anderson I."/>
            <person name="Risso C."/>
            <person name="Holmes D."/>
            <person name="Lucas S."/>
            <person name="Copeland A."/>
            <person name="Lapidus A."/>
            <person name="Cheng J.F."/>
            <person name="Bruce D."/>
            <person name="Goodwin L."/>
            <person name="Pitluck S."/>
            <person name="Saunders E."/>
            <person name="Brettin T."/>
            <person name="Detter J.C."/>
            <person name="Han C."/>
            <person name="Tapia R."/>
            <person name="Larimer F."/>
            <person name="Land M."/>
            <person name="Hauser L."/>
            <person name="Woyke T."/>
            <person name="Lovley D."/>
            <person name="Kyrpides N."/>
            <person name="Ivanova N."/>
        </authorList>
    </citation>
    <scope>NUCLEOTIDE SEQUENCE [LARGE SCALE GENOMIC DNA]</scope>
    <source>
        <strain evidence="14">DSM 10642 / AEDII12DO</strain>
    </source>
</reference>
<evidence type="ECO:0000256" key="3">
    <source>
        <dbReference type="ARBA" id="ARBA00012042"/>
    </source>
</evidence>
<dbReference type="RefSeq" id="WP_012966145.1">
    <property type="nucleotide sequence ID" value="NC_013849.1"/>
</dbReference>
<proteinExistence type="inferred from homology"/>
<comment type="catalytic activity">
    <reaction evidence="11">
        <text>D-ribulose 5-phosphate + ATP = D-ribulose 1,5-bisphosphate + ADP + H(+)</text>
        <dbReference type="Rhea" id="RHEA:19365"/>
        <dbReference type="ChEBI" id="CHEBI:15378"/>
        <dbReference type="ChEBI" id="CHEBI:30616"/>
        <dbReference type="ChEBI" id="CHEBI:57870"/>
        <dbReference type="ChEBI" id="CHEBI:58121"/>
        <dbReference type="ChEBI" id="CHEBI:456216"/>
        <dbReference type="EC" id="2.7.1.19"/>
    </reaction>
</comment>
<evidence type="ECO:0000256" key="11">
    <source>
        <dbReference type="ARBA" id="ARBA00047663"/>
    </source>
</evidence>